<dbReference type="EMBL" id="JAGGNH010000004">
    <property type="protein sequence ID" value="KAJ0974719.1"/>
    <property type="molecule type" value="Genomic_DNA"/>
</dbReference>
<evidence type="ECO:0000256" key="1">
    <source>
        <dbReference type="SAM" id="Phobius"/>
    </source>
</evidence>
<dbReference type="AlphaFoldDB" id="A0A9D5HFM4"/>
<reference evidence="2" key="1">
    <citation type="submission" date="2021-03" db="EMBL/GenBank/DDBJ databases">
        <authorList>
            <person name="Li Z."/>
            <person name="Yang C."/>
        </authorList>
    </citation>
    <scope>NUCLEOTIDE SEQUENCE</scope>
    <source>
        <strain evidence="2">Dzin_1.0</strain>
        <tissue evidence="2">Leaf</tissue>
    </source>
</reference>
<keyword evidence="1" id="KW-0812">Transmembrane</keyword>
<evidence type="ECO:0000313" key="3">
    <source>
        <dbReference type="Proteomes" id="UP001085076"/>
    </source>
</evidence>
<name>A0A9D5HFM4_9LILI</name>
<feature type="transmembrane region" description="Helical" evidence="1">
    <location>
        <begin position="93"/>
        <end position="110"/>
    </location>
</feature>
<sequence length="350" mass="39147">MAAMSLRLHPLPFVNPNPIPPRRALLRRPLLPPLALAFPRLRSPLPSGLSPRRVLSFAAKENVGGEETEEELRGQSTMPDRFRYLTKEAPDRPIRWPWLIALPFLVYAWRTVLWELSNWKKAIIAIFHFMGYLFKLVLAFVYQFIGSPITGLITCIEFSLFSIRSIYLNIVAFAPVPELTRIILFTSTVLAIAEAAVPDSVDSQPYLLMFAGLIGFGVIKGFIPEFLFCLLLPGMFCYSRFVKKRDDVSAVLPLATVLTAVGEPWVRALTMVSYLTLAIVQHSRSPKESVTAEITSTGRRPPLPLLLAALAIGINIAAKIRCRKHFDLDDSVTKCTVICVSRGHDLELGF</sequence>
<reference evidence="2" key="2">
    <citation type="journal article" date="2022" name="Hortic Res">
        <title>The genome of Dioscorea zingiberensis sheds light on the biosynthesis, origin and evolution of the medicinally important diosgenin saponins.</title>
        <authorList>
            <person name="Li Y."/>
            <person name="Tan C."/>
            <person name="Li Z."/>
            <person name="Guo J."/>
            <person name="Li S."/>
            <person name="Chen X."/>
            <person name="Wang C."/>
            <person name="Dai X."/>
            <person name="Yang H."/>
            <person name="Song W."/>
            <person name="Hou L."/>
            <person name="Xu J."/>
            <person name="Tong Z."/>
            <person name="Xu A."/>
            <person name="Yuan X."/>
            <person name="Wang W."/>
            <person name="Yang Q."/>
            <person name="Chen L."/>
            <person name="Sun Z."/>
            <person name="Wang K."/>
            <person name="Pan B."/>
            <person name="Chen J."/>
            <person name="Bao Y."/>
            <person name="Liu F."/>
            <person name="Qi X."/>
            <person name="Gang D.R."/>
            <person name="Wen J."/>
            <person name="Li J."/>
        </authorList>
    </citation>
    <scope>NUCLEOTIDE SEQUENCE</scope>
    <source>
        <strain evidence="2">Dzin_1.0</strain>
    </source>
</reference>
<feature type="transmembrane region" description="Helical" evidence="1">
    <location>
        <begin position="205"/>
        <end position="238"/>
    </location>
</feature>
<dbReference type="Proteomes" id="UP001085076">
    <property type="component" value="Miscellaneous, Linkage group lg04"/>
</dbReference>
<accession>A0A9D5HFM4</accession>
<proteinExistence type="predicted"/>
<organism evidence="2 3">
    <name type="scientific">Dioscorea zingiberensis</name>
    <dbReference type="NCBI Taxonomy" id="325984"/>
    <lineage>
        <taxon>Eukaryota</taxon>
        <taxon>Viridiplantae</taxon>
        <taxon>Streptophyta</taxon>
        <taxon>Embryophyta</taxon>
        <taxon>Tracheophyta</taxon>
        <taxon>Spermatophyta</taxon>
        <taxon>Magnoliopsida</taxon>
        <taxon>Liliopsida</taxon>
        <taxon>Dioscoreales</taxon>
        <taxon>Dioscoreaceae</taxon>
        <taxon>Dioscorea</taxon>
    </lineage>
</organism>
<protein>
    <submittedName>
        <fullName evidence="2">Uncharacterized protein</fullName>
    </submittedName>
</protein>
<keyword evidence="3" id="KW-1185">Reference proteome</keyword>
<evidence type="ECO:0000313" key="2">
    <source>
        <dbReference type="EMBL" id="KAJ0974719.1"/>
    </source>
</evidence>
<dbReference type="OrthoDB" id="1930779at2759"/>
<gene>
    <name evidence="2" type="ORF">J5N97_016684</name>
</gene>
<dbReference type="Pfam" id="PF25114">
    <property type="entry name" value="AtTam38"/>
    <property type="match status" value="1"/>
</dbReference>
<comment type="caution">
    <text evidence="2">The sequence shown here is derived from an EMBL/GenBank/DDBJ whole genome shotgun (WGS) entry which is preliminary data.</text>
</comment>
<keyword evidence="1" id="KW-1133">Transmembrane helix</keyword>
<feature type="transmembrane region" description="Helical" evidence="1">
    <location>
        <begin position="166"/>
        <end position="193"/>
    </location>
</feature>
<keyword evidence="1" id="KW-0472">Membrane</keyword>
<dbReference type="InterPro" id="IPR056894">
    <property type="entry name" value="AtTam38"/>
</dbReference>
<feature type="transmembrane region" description="Helical" evidence="1">
    <location>
        <begin position="122"/>
        <end position="145"/>
    </location>
</feature>